<dbReference type="InterPro" id="IPR046885">
    <property type="entry name" value="MnmA-like_C"/>
</dbReference>
<feature type="region of interest" description="Interaction with target base in tRNA" evidence="10">
    <location>
        <begin position="106"/>
        <end position="108"/>
    </location>
</feature>
<evidence type="ECO:0000256" key="8">
    <source>
        <dbReference type="ARBA" id="ARBA00051542"/>
    </source>
</evidence>
<dbReference type="Pfam" id="PF03054">
    <property type="entry name" value="tRNA_Me_trans"/>
    <property type="match status" value="1"/>
</dbReference>
<dbReference type="SUPFAM" id="SSF52402">
    <property type="entry name" value="Adenine nucleotide alpha hydrolases-like"/>
    <property type="match status" value="1"/>
</dbReference>
<feature type="active site" description="Cysteine persulfide intermediate" evidence="10">
    <location>
        <position position="204"/>
    </location>
</feature>
<evidence type="ECO:0000256" key="7">
    <source>
        <dbReference type="ARBA" id="ARBA00023157"/>
    </source>
</evidence>
<gene>
    <name evidence="10 13" type="primary">mnmA</name>
    <name evidence="13" type="ORF">NCTC10112_00617</name>
</gene>
<dbReference type="GO" id="GO:0005524">
    <property type="term" value="F:ATP binding"/>
    <property type="evidence" value="ECO:0007669"/>
    <property type="project" value="UniProtKB-KW"/>
</dbReference>
<feature type="region of interest" description="Interaction with tRNA" evidence="10">
    <location>
        <begin position="311"/>
        <end position="312"/>
    </location>
</feature>
<feature type="binding site" evidence="10">
    <location>
        <begin position="10"/>
        <end position="17"/>
    </location>
    <ligand>
        <name>ATP</name>
        <dbReference type="ChEBI" id="CHEBI:30616"/>
    </ligand>
</feature>
<dbReference type="EMBL" id="LR214940">
    <property type="protein sequence ID" value="VEU56018.1"/>
    <property type="molecule type" value="Genomic_DNA"/>
</dbReference>
<keyword evidence="5 10" id="KW-0067">ATP-binding</keyword>
<evidence type="ECO:0000256" key="9">
    <source>
        <dbReference type="ARBA" id="ARBA00056575"/>
    </source>
</evidence>
<keyword evidence="10" id="KW-0963">Cytoplasm</keyword>
<accession>A0A448ZXM8</accession>
<keyword evidence="7" id="KW-1015">Disulfide bond</keyword>
<feature type="domain" description="tRNA-specific 2-thiouridylase MnmA-like central" evidence="12">
    <location>
        <begin position="213"/>
        <end position="276"/>
    </location>
</feature>
<name>A0A448ZXM8_METOS</name>
<dbReference type="RefSeq" id="WP_022935947.1">
    <property type="nucleotide sequence ID" value="NZ_LR214940.1"/>
</dbReference>
<keyword evidence="3 10" id="KW-0819">tRNA processing</keyword>
<feature type="binding site" evidence="10">
    <location>
        <position position="136"/>
    </location>
    <ligand>
        <name>ATP</name>
        <dbReference type="ChEBI" id="CHEBI:30616"/>
    </ligand>
</feature>
<dbReference type="GO" id="GO:0103016">
    <property type="term" value="F:tRNA-uridine 2-sulfurtransferase activity"/>
    <property type="evidence" value="ECO:0007669"/>
    <property type="project" value="UniProtKB-EC"/>
</dbReference>
<evidence type="ECO:0000256" key="3">
    <source>
        <dbReference type="ARBA" id="ARBA00022694"/>
    </source>
</evidence>
<dbReference type="InterPro" id="IPR014729">
    <property type="entry name" value="Rossmann-like_a/b/a_fold"/>
</dbReference>
<dbReference type="Gene3D" id="3.40.50.620">
    <property type="entry name" value="HUPs"/>
    <property type="match status" value="1"/>
</dbReference>
<evidence type="ECO:0000313" key="14">
    <source>
        <dbReference type="Proteomes" id="UP000290482"/>
    </source>
</evidence>
<evidence type="ECO:0000256" key="2">
    <source>
        <dbReference type="ARBA" id="ARBA00022679"/>
    </source>
</evidence>
<organism evidence="13 14">
    <name type="scientific">Metamycoplasma orale</name>
    <name type="common">Mycoplasma orale</name>
    <dbReference type="NCBI Taxonomy" id="2121"/>
    <lineage>
        <taxon>Bacteria</taxon>
        <taxon>Bacillati</taxon>
        <taxon>Mycoplasmatota</taxon>
        <taxon>Mycoplasmoidales</taxon>
        <taxon>Metamycoplasmataceae</taxon>
        <taxon>Metamycoplasma</taxon>
    </lineage>
</organism>
<dbReference type="InterPro" id="IPR004506">
    <property type="entry name" value="MnmA-like"/>
</dbReference>
<dbReference type="Gene3D" id="2.30.30.280">
    <property type="entry name" value="Adenine nucleotide alpha hydrolases-like domains"/>
    <property type="match status" value="1"/>
</dbReference>
<dbReference type="FunFam" id="2.30.30.280:FF:000001">
    <property type="entry name" value="tRNA-specific 2-thiouridylase MnmA"/>
    <property type="match status" value="1"/>
</dbReference>
<feature type="binding site" evidence="10">
    <location>
        <position position="36"/>
    </location>
    <ligand>
        <name>ATP</name>
        <dbReference type="ChEBI" id="CHEBI:30616"/>
    </ligand>
</feature>
<keyword evidence="14" id="KW-1185">Reference proteome</keyword>
<feature type="region of interest" description="Interaction with tRNA" evidence="10">
    <location>
        <begin position="154"/>
        <end position="156"/>
    </location>
</feature>
<evidence type="ECO:0000256" key="5">
    <source>
        <dbReference type="ARBA" id="ARBA00022840"/>
    </source>
</evidence>
<dbReference type="GO" id="GO:0002143">
    <property type="term" value="P:tRNA wobble position uridine thiolation"/>
    <property type="evidence" value="ECO:0007669"/>
    <property type="project" value="TreeGrafter"/>
</dbReference>
<dbReference type="KEGG" id="mob:NCTC10112_00617"/>
<evidence type="ECO:0000256" key="10">
    <source>
        <dbReference type="HAMAP-Rule" id="MF_00144"/>
    </source>
</evidence>
<dbReference type="NCBIfam" id="NF001138">
    <property type="entry name" value="PRK00143.1"/>
    <property type="match status" value="1"/>
</dbReference>
<comment type="function">
    <text evidence="9 10">Catalyzes the 2-thiolation of uridine at the wobble position (U34) of tRNA, leading to the formation of s(2)U34.</text>
</comment>
<keyword evidence="2 10" id="KW-0808">Transferase</keyword>
<dbReference type="FunFam" id="3.40.50.620:FF:000115">
    <property type="entry name" value="tRNA-specific 2-thiouridylase MnmA"/>
    <property type="match status" value="1"/>
</dbReference>
<dbReference type="CDD" id="cd01998">
    <property type="entry name" value="MnmA_TRMU-like"/>
    <property type="match status" value="1"/>
</dbReference>
<keyword evidence="1 10" id="KW-0820">tRNA-binding</keyword>
<evidence type="ECO:0000256" key="6">
    <source>
        <dbReference type="ARBA" id="ARBA00022884"/>
    </source>
</evidence>
<dbReference type="InterPro" id="IPR046884">
    <property type="entry name" value="MnmA-like_central"/>
</dbReference>
<dbReference type="PANTHER" id="PTHR11933">
    <property type="entry name" value="TRNA 5-METHYLAMINOMETHYL-2-THIOURIDYLATE -METHYLTRANSFERASE"/>
    <property type="match status" value="1"/>
</dbReference>
<dbReference type="GO" id="GO:0005737">
    <property type="term" value="C:cytoplasm"/>
    <property type="evidence" value="ECO:0007669"/>
    <property type="project" value="UniProtKB-SubCell"/>
</dbReference>
<evidence type="ECO:0000259" key="11">
    <source>
        <dbReference type="Pfam" id="PF20258"/>
    </source>
</evidence>
<feature type="site" description="Interaction with tRNA" evidence="10">
    <location>
        <position position="343"/>
    </location>
</feature>
<dbReference type="AlphaFoldDB" id="A0A448ZXM8"/>
<evidence type="ECO:0000313" key="13">
    <source>
        <dbReference type="EMBL" id="VEU56018.1"/>
    </source>
</evidence>
<dbReference type="Pfam" id="PF20258">
    <property type="entry name" value="tRNA_Me_trans_C"/>
    <property type="match status" value="1"/>
</dbReference>
<feature type="site" description="Interaction with tRNA" evidence="10">
    <location>
        <position position="137"/>
    </location>
</feature>
<comment type="caution">
    <text evidence="10">Lacks conserved residue(s) required for the propagation of feature annotation.</text>
</comment>
<dbReference type="OrthoDB" id="9800696at2"/>
<comment type="catalytic activity">
    <reaction evidence="8 10">
        <text>S-sulfanyl-L-cysteinyl-[protein] + uridine(34) in tRNA + AH2 + ATP = 2-thiouridine(34) in tRNA + L-cysteinyl-[protein] + A + AMP + diphosphate + H(+)</text>
        <dbReference type="Rhea" id="RHEA:47032"/>
        <dbReference type="Rhea" id="RHEA-COMP:10131"/>
        <dbReference type="Rhea" id="RHEA-COMP:11726"/>
        <dbReference type="Rhea" id="RHEA-COMP:11727"/>
        <dbReference type="Rhea" id="RHEA-COMP:11728"/>
        <dbReference type="ChEBI" id="CHEBI:13193"/>
        <dbReference type="ChEBI" id="CHEBI:15378"/>
        <dbReference type="ChEBI" id="CHEBI:17499"/>
        <dbReference type="ChEBI" id="CHEBI:29950"/>
        <dbReference type="ChEBI" id="CHEBI:30616"/>
        <dbReference type="ChEBI" id="CHEBI:33019"/>
        <dbReference type="ChEBI" id="CHEBI:61963"/>
        <dbReference type="ChEBI" id="CHEBI:65315"/>
        <dbReference type="ChEBI" id="CHEBI:87170"/>
        <dbReference type="ChEBI" id="CHEBI:456215"/>
        <dbReference type="EC" id="2.8.1.13"/>
    </reaction>
</comment>
<dbReference type="Proteomes" id="UP000290482">
    <property type="component" value="Chromosome"/>
</dbReference>
<comment type="similarity">
    <text evidence="10">Belongs to the MnmA/TRMU family.</text>
</comment>
<evidence type="ECO:0000256" key="1">
    <source>
        <dbReference type="ARBA" id="ARBA00022555"/>
    </source>
</evidence>
<sequence>MERKKRVVIGLSGGIDSAISCYLLKNKGYEVIGLFMRNWDSFLNNDFLGNKTSFDDQCPQEKDYEDAKDVAKFFGIELHRVDFVKEYWDDVFSYLIEEYKKGRTPNPDIFCNKYIKFAKFADFAFNKLNADYIATGHYAKTKDCKLYKAFDDTKDQSYFLAQLSNKQLEKVIFPLDSITKKEVRLIANKLGLSIANKKDSTGICFIGERKFTEFLENYIPSKPGNIIDIATNKVVGKHIGAMYYTIGQRKGLNLGGYALPYFVVGHNLKDRILYVANERNKEYLLSNSLVAINTNFLETNFDKNNLTAKFRYRQKDIKIDLEILDNNKVLIKYDYLEAITPGQQVVVYEKDKVILGAIIDKVFYDGKEKTYI</sequence>
<dbReference type="PANTHER" id="PTHR11933:SF5">
    <property type="entry name" value="MITOCHONDRIAL TRNA-SPECIFIC 2-THIOURIDYLASE 1"/>
    <property type="match status" value="1"/>
</dbReference>
<keyword evidence="6 10" id="KW-0694">RNA-binding</keyword>
<comment type="subcellular location">
    <subcellularLocation>
        <location evidence="10">Cytoplasm</location>
    </subcellularLocation>
</comment>
<evidence type="ECO:0000259" key="12">
    <source>
        <dbReference type="Pfam" id="PF20259"/>
    </source>
</evidence>
<dbReference type="Pfam" id="PF20259">
    <property type="entry name" value="tRNA_Me_trans_M"/>
    <property type="match status" value="1"/>
</dbReference>
<dbReference type="HAMAP" id="MF_00144">
    <property type="entry name" value="tRNA_thiouridyl_MnmA"/>
    <property type="match status" value="1"/>
</dbReference>
<dbReference type="Gene3D" id="2.40.30.10">
    <property type="entry name" value="Translation factors"/>
    <property type="match status" value="1"/>
</dbReference>
<feature type="domain" description="tRNA-specific 2-thiouridylase MnmA-like C-terminal" evidence="11">
    <location>
        <begin position="288"/>
        <end position="359"/>
    </location>
</feature>
<evidence type="ECO:0000256" key="4">
    <source>
        <dbReference type="ARBA" id="ARBA00022741"/>
    </source>
</evidence>
<feature type="active site" description="Nucleophile" evidence="10">
    <location>
        <position position="111"/>
    </location>
</feature>
<keyword evidence="4 10" id="KW-0547">Nucleotide-binding</keyword>
<protein>
    <recommendedName>
        <fullName evidence="10">tRNA-specific 2-thiouridylase MnmA</fullName>
        <ecNumber evidence="10">2.8.1.13</ecNumber>
    </recommendedName>
</protein>
<dbReference type="GO" id="GO:0000049">
    <property type="term" value="F:tRNA binding"/>
    <property type="evidence" value="ECO:0007669"/>
    <property type="project" value="UniProtKB-KW"/>
</dbReference>
<dbReference type="EC" id="2.8.1.13" evidence="10"/>
<reference evidence="13 14" key="1">
    <citation type="submission" date="2019-01" db="EMBL/GenBank/DDBJ databases">
        <authorList>
            <consortium name="Pathogen Informatics"/>
        </authorList>
    </citation>
    <scope>NUCLEOTIDE SEQUENCE [LARGE SCALE GENOMIC DNA]</scope>
    <source>
        <strain evidence="13 14">NCTC10112</strain>
    </source>
</reference>
<dbReference type="NCBIfam" id="TIGR00420">
    <property type="entry name" value="trmU"/>
    <property type="match status" value="1"/>
</dbReference>
<dbReference type="InterPro" id="IPR023382">
    <property type="entry name" value="MnmA-like_central_sf"/>
</dbReference>
<proteinExistence type="inferred from homology"/>